<gene>
    <name evidence="2" type="ORF">JO391_17080</name>
</gene>
<keyword evidence="1" id="KW-0472">Membrane</keyword>
<evidence type="ECO:0000313" key="3">
    <source>
        <dbReference type="Proteomes" id="UP000826300"/>
    </source>
</evidence>
<reference evidence="2" key="1">
    <citation type="submission" date="2021-02" db="EMBL/GenBank/DDBJ databases">
        <title>Rhodobacter shimadae sp. nov., an aerobic anoxygenic phototrophic bacterium isolated from a hot spring.</title>
        <authorList>
            <person name="Muramatsu S."/>
            <person name="Haruta S."/>
            <person name="Hirose S."/>
            <person name="Hanada S."/>
        </authorList>
    </citation>
    <scope>NUCLEOTIDE SEQUENCE</scope>
    <source>
        <strain evidence="2">N10</strain>
    </source>
</reference>
<name>A0A8G0ZS21_9RHOB</name>
<keyword evidence="3" id="KW-1185">Reference proteome</keyword>
<dbReference type="InterPro" id="IPR007313">
    <property type="entry name" value="FxsA"/>
</dbReference>
<proteinExistence type="predicted"/>
<dbReference type="NCBIfam" id="NF008528">
    <property type="entry name" value="PRK11463.1-2"/>
    <property type="match status" value="1"/>
</dbReference>
<feature type="transmembrane region" description="Helical" evidence="1">
    <location>
        <begin position="77"/>
        <end position="99"/>
    </location>
</feature>
<dbReference type="RefSeq" id="WP_220661642.1">
    <property type="nucleotide sequence ID" value="NZ_CP069370.1"/>
</dbReference>
<sequence>MPVMLLFVLLPLVEIAGFVIVGGWIGLWPTLALVVLAVVLGAAVIRRQGAGLAYDLRGEMGQVRDPLSPMAHRAMKVLAGGLLIIPGFVTDIAALLLLLPPVRQGIINAMAARMGPVVRHGGPSDNVTVIDAEYYEVDPGSVPRRQGPSGWTQP</sequence>
<dbReference type="PANTHER" id="PTHR35335">
    <property type="entry name" value="UPF0716 PROTEIN FXSA"/>
    <property type="match status" value="1"/>
</dbReference>
<evidence type="ECO:0000256" key="1">
    <source>
        <dbReference type="SAM" id="Phobius"/>
    </source>
</evidence>
<dbReference type="PANTHER" id="PTHR35335:SF1">
    <property type="entry name" value="UPF0716 PROTEIN FXSA"/>
    <property type="match status" value="1"/>
</dbReference>
<dbReference type="Proteomes" id="UP000826300">
    <property type="component" value="Chromosome"/>
</dbReference>
<dbReference type="AlphaFoldDB" id="A0A8G0ZS21"/>
<dbReference type="KEGG" id="nsm:JO391_17080"/>
<keyword evidence="1" id="KW-0812">Transmembrane</keyword>
<dbReference type="GO" id="GO:0016020">
    <property type="term" value="C:membrane"/>
    <property type="evidence" value="ECO:0007669"/>
    <property type="project" value="InterPro"/>
</dbReference>
<protein>
    <submittedName>
        <fullName evidence="2">FxsA family protein</fullName>
    </submittedName>
</protein>
<dbReference type="Pfam" id="PF04186">
    <property type="entry name" value="FxsA"/>
    <property type="match status" value="1"/>
</dbReference>
<evidence type="ECO:0000313" key="2">
    <source>
        <dbReference type="EMBL" id="QYZ69424.1"/>
    </source>
</evidence>
<accession>A0A8G0ZS21</accession>
<dbReference type="EMBL" id="CP069370">
    <property type="protein sequence ID" value="QYZ69424.1"/>
    <property type="molecule type" value="Genomic_DNA"/>
</dbReference>
<organism evidence="2 3">
    <name type="scientific">Neotabrizicola shimadae</name>
    <dbReference type="NCBI Taxonomy" id="2807096"/>
    <lineage>
        <taxon>Bacteria</taxon>
        <taxon>Pseudomonadati</taxon>
        <taxon>Pseudomonadota</taxon>
        <taxon>Alphaproteobacteria</taxon>
        <taxon>Rhodobacterales</taxon>
        <taxon>Paracoccaceae</taxon>
        <taxon>Neotabrizicola</taxon>
    </lineage>
</organism>
<keyword evidence="1" id="KW-1133">Transmembrane helix</keyword>
<feature type="transmembrane region" description="Helical" evidence="1">
    <location>
        <begin position="25"/>
        <end position="45"/>
    </location>
</feature>